<dbReference type="GO" id="GO:0015627">
    <property type="term" value="C:type II protein secretion system complex"/>
    <property type="evidence" value="ECO:0007669"/>
    <property type="project" value="InterPro"/>
</dbReference>
<accession>A0A6G9QG66</accession>
<keyword evidence="7 10" id="KW-0653">Protein transport</keyword>
<dbReference type="Pfam" id="PF12693">
    <property type="entry name" value="GspL_C"/>
    <property type="match status" value="1"/>
</dbReference>
<dbReference type="EMBL" id="CP050313">
    <property type="protein sequence ID" value="QIR13163.1"/>
    <property type="molecule type" value="Genomic_DNA"/>
</dbReference>
<evidence type="ECO:0000259" key="11">
    <source>
        <dbReference type="Pfam" id="PF05134"/>
    </source>
</evidence>
<feature type="domain" description="GspL cytoplasmic actin-ATPase-like" evidence="11">
    <location>
        <begin position="5"/>
        <end position="242"/>
    </location>
</feature>
<evidence type="ECO:0000313" key="14">
    <source>
        <dbReference type="Proteomes" id="UP000502608"/>
    </source>
</evidence>
<dbReference type="PIRSF" id="PIRSF015761">
    <property type="entry name" value="Protein_L"/>
    <property type="match status" value="1"/>
</dbReference>
<dbReference type="Pfam" id="PF05134">
    <property type="entry name" value="T2SSL"/>
    <property type="match status" value="1"/>
</dbReference>
<dbReference type="SUPFAM" id="SSF53067">
    <property type="entry name" value="Actin-like ATPase domain"/>
    <property type="match status" value="2"/>
</dbReference>
<dbReference type="InterPro" id="IPR025691">
    <property type="entry name" value="GspL_pp_dom"/>
</dbReference>
<evidence type="ECO:0000256" key="10">
    <source>
        <dbReference type="PIRNR" id="PIRNR015761"/>
    </source>
</evidence>
<keyword evidence="3 10" id="KW-0813">Transport</keyword>
<gene>
    <name evidence="13" type="primary">gspL</name>
    <name evidence="13" type="ORF">HBH39_00550</name>
</gene>
<sequence>MSERLFIRLGKTSEHPCAWLVWSEQEQEIIASGELPDAHSLTSLTERVGNRPVDVLVPAASMTLTELALPEKGQRQALKALPFMLEESLASDVDSMHFVVGPRDGENINVIAVAHEQMQQWLEWLSEAGLKAKRIVPDCLALPLGQCRWAMMSVGDEYLLRTGEGAGLSLPKPWAEFAIPQLINHAKQDDADANINVANYSSDIVLEGVNLEAKPLELPMMVLAKGILQAPVNLLQGIYKPKREYSKHLLLWKNAAIITAVVIVMALVNKGLAIYQLDTQTAELRQQSEAIFKSVNPGVNRIVNIRSQMDSQLRSLQGQGGGAAFFEMLQGLEPAFTQVPKLKPNSLRFEANRNELRMQVTAETYAQIDTFKEIVAKDFQLDGGAMNSNEDSVISTLTLRSK</sequence>
<proteinExistence type="inferred from homology"/>
<keyword evidence="8" id="KW-1133">Transmembrane helix</keyword>
<evidence type="ECO:0000256" key="3">
    <source>
        <dbReference type="ARBA" id="ARBA00022448"/>
    </source>
</evidence>
<evidence type="ECO:0000256" key="6">
    <source>
        <dbReference type="ARBA" id="ARBA00022692"/>
    </source>
</evidence>
<dbReference type="Gene3D" id="3.30.420.370">
    <property type="match status" value="1"/>
</dbReference>
<dbReference type="CDD" id="cd24017">
    <property type="entry name" value="ASKHA_T2SSL_N"/>
    <property type="match status" value="1"/>
</dbReference>
<keyword evidence="4" id="KW-1003">Cell membrane</keyword>
<comment type="similarity">
    <text evidence="2 10">Belongs to the GSP L family.</text>
</comment>
<keyword evidence="6" id="KW-0812">Transmembrane</keyword>
<dbReference type="InterPro" id="IPR043129">
    <property type="entry name" value="ATPase_NBD"/>
</dbReference>
<name>A0A6G9QG66_9GAMM</name>
<protein>
    <recommendedName>
        <fullName evidence="10">Type II secretion system protein L</fullName>
        <shortName evidence="10">T2SS protein L</shortName>
    </recommendedName>
</protein>
<dbReference type="InterPro" id="IPR007812">
    <property type="entry name" value="T2SS_protein-GspL"/>
</dbReference>
<evidence type="ECO:0000256" key="8">
    <source>
        <dbReference type="ARBA" id="ARBA00022989"/>
    </source>
</evidence>
<dbReference type="Gene3D" id="3.30.1360.100">
    <property type="entry name" value="General secretion pathway protein M, EpsM"/>
    <property type="match status" value="1"/>
</dbReference>
<dbReference type="GO" id="GO:0009276">
    <property type="term" value="C:Gram-negative-bacterium-type cell wall"/>
    <property type="evidence" value="ECO:0007669"/>
    <property type="project" value="InterPro"/>
</dbReference>
<dbReference type="GO" id="GO:0015628">
    <property type="term" value="P:protein secretion by the type II secretion system"/>
    <property type="evidence" value="ECO:0007669"/>
    <property type="project" value="InterPro"/>
</dbReference>
<organism evidence="13 14">
    <name type="scientific">Shewanella aestuarii</name>
    <dbReference type="NCBI Taxonomy" id="1028752"/>
    <lineage>
        <taxon>Bacteria</taxon>
        <taxon>Pseudomonadati</taxon>
        <taxon>Pseudomonadota</taxon>
        <taxon>Gammaproteobacteria</taxon>
        <taxon>Alteromonadales</taxon>
        <taxon>Shewanellaceae</taxon>
        <taxon>Shewanella</taxon>
    </lineage>
</organism>
<evidence type="ECO:0000256" key="1">
    <source>
        <dbReference type="ARBA" id="ARBA00004377"/>
    </source>
</evidence>
<evidence type="ECO:0000256" key="9">
    <source>
        <dbReference type="ARBA" id="ARBA00023136"/>
    </source>
</evidence>
<dbReference type="InterPro" id="IPR024230">
    <property type="entry name" value="GspL_cyto_dom"/>
</dbReference>
<feature type="domain" description="GspL periplasmic" evidence="12">
    <location>
        <begin position="246"/>
        <end position="401"/>
    </location>
</feature>
<dbReference type="NCBIfam" id="TIGR01709">
    <property type="entry name" value="typeII_sec_gspL"/>
    <property type="match status" value="1"/>
</dbReference>
<keyword evidence="5" id="KW-0997">Cell inner membrane</keyword>
<evidence type="ECO:0000256" key="7">
    <source>
        <dbReference type="ARBA" id="ARBA00022927"/>
    </source>
</evidence>
<dbReference type="GO" id="GO:0005886">
    <property type="term" value="C:plasma membrane"/>
    <property type="evidence" value="ECO:0007669"/>
    <property type="project" value="UniProtKB-SubCell"/>
</dbReference>
<evidence type="ECO:0000256" key="4">
    <source>
        <dbReference type="ARBA" id="ARBA00022475"/>
    </source>
</evidence>
<evidence type="ECO:0000256" key="2">
    <source>
        <dbReference type="ARBA" id="ARBA00005318"/>
    </source>
</evidence>
<dbReference type="KEGG" id="saes:HBH39_00550"/>
<evidence type="ECO:0000313" key="13">
    <source>
        <dbReference type="EMBL" id="QIR13163.1"/>
    </source>
</evidence>
<dbReference type="Proteomes" id="UP000502608">
    <property type="component" value="Chromosome"/>
</dbReference>
<keyword evidence="9" id="KW-0472">Membrane</keyword>
<comment type="function">
    <text evidence="10">Inner membrane component of the type II secretion system required for the energy-dependent secretion of extracellular factors such as proteases and toxins from the periplasm.</text>
</comment>
<dbReference type="RefSeq" id="WP_167674639.1">
    <property type="nucleotide sequence ID" value="NZ_CP050313.1"/>
</dbReference>
<evidence type="ECO:0000256" key="5">
    <source>
        <dbReference type="ARBA" id="ARBA00022519"/>
    </source>
</evidence>
<keyword evidence="14" id="KW-1185">Reference proteome</keyword>
<dbReference type="Gene3D" id="3.30.420.380">
    <property type="match status" value="1"/>
</dbReference>
<dbReference type="AlphaFoldDB" id="A0A6G9QG66"/>
<reference evidence="13 14" key="1">
    <citation type="submission" date="2020-03" db="EMBL/GenBank/DDBJ databases">
        <title>Complete genome sequence of Shewanella sp.</title>
        <authorList>
            <person name="Kim Y.-S."/>
            <person name="Kim S.-J."/>
            <person name="Jung H.-K."/>
            <person name="Kim K.-H."/>
        </authorList>
    </citation>
    <scope>NUCLEOTIDE SEQUENCE [LARGE SCALE GENOMIC DNA]</scope>
    <source>
        <strain evidence="13 14">PN3F2</strain>
    </source>
</reference>
<comment type="subcellular location">
    <subcellularLocation>
        <location evidence="1">Cell inner membrane</location>
        <topology evidence="1">Single-pass membrane protein</topology>
    </subcellularLocation>
</comment>
<evidence type="ECO:0000259" key="12">
    <source>
        <dbReference type="Pfam" id="PF12693"/>
    </source>
</evidence>